<accession>A0A6I6LDM9</accession>
<protein>
    <submittedName>
        <fullName evidence="2">DUF1772 domain-containing protein</fullName>
    </submittedName>
</protein>
<feature type="transmembrane region" description="Helical" evidence="1">
    <location>
        <begin position="45"/>
        <end position="69"/>
    </location>
</feature>
<keyword evidence="1" id="KW-0812">Transmembrane</keyword>
<dbReference type="PANTHER" id="PTHR36535:SF1">
    <property type="entry name" value="DUF1772 DOMAIN-CONTAINING PROTEIN"/>
    <property type="match status" value="1"/>
</dbReference>
<keyword evidence="3" id="KW-1185">Reference proteome</keyword>
<dbReference type="KEGG" id="slaa:EUU25_07910"/>
<feature type="transmembrane region" description="Helical" evidence="1">
    <location>
        <begin position="75"/>
        <end position="96"/>
    </location>
</feature>
<dbReference type="AlphaFoldDB" id="A0A6I6LDM9"/>
<evidence type="ECO:0000313" key="3">
    <source>
        <dbReference type="Proteomes" id="UP000428803"/>
    </source>
</evidence>
<keyword evidence="1" id="KW-0472">Membrane</keyword>
<gene>
    <name evidence="2" type="ORF">EUU25_07910</name>
</gene>
<dbReference type="Pfam" id="PF08592">
    <property type="entry name" value="Anthrone_oxy"/>
    <property type="match status" value="1"/>
</dbReference>
<feature type="transmembrane region" description="Helical" evidence="1">
    <location>
        <begin position="123"/>
        <end position="142"/>
    </location>
</feature>
<dbReference type="EMBL" id="CP035733">
    <property type="protein sequence ID" value="QGY80552.1"/>
    <property type="molecule type" value="Genomic_DNA"/>
</dbReference>
<dbReference type="InterPro" id="IPR013901">
    <property type="entry name" value="Anthrone_oxy"/>
</dbReference>
<evidence type="ECO:0000313" key="2">
    <source>
        <dbReference type="EMBL" id="QGY80552.1"/>
    </source>
</evidence>
<proteinExistence type="predicted"/>
<dbReference type="OrthoDB" id="7473921at2"/>
<name>A0A6I6LDM9_9SPHN</name>
<sequence length="144" mass="15443">MLSGLIALTLAAAFFGAALYINVAEHPARMLLDDRNALAQWSPSYARAFNLQGGLAVLSGLAGCASAWFTGDWKWAIGAALMIANWPYTIFGILPLNNQLNAIALENAGPESRAMLERWNRLHGLRTILSGLAVAVYLWVAASA</sequence>
<evidence type="ECO:0000256" key="1">
    <source>
        <dbReference type="SAM" id="Phobius"/>
    </source>
</evidence>
<feature type="transmembrane region" description="Helical" evidence="1">
    <location>
        <begin position="6"/>
        <end position="24"/>
    </location>
</feature>
<dbReference type="RefSeq" id="WP_158899886.1">
    <property type="nucleotide sequence ID" value="NZ_CP035733.1"/>
</dbReference>
<dbReference type="Proteomes" id="UP000428803">
    <property type="component" value="Chromosome"/>
</dbReference>
<organism evidence="2 3">
    <name type="scientific">Sphingorhabdus lacus</name>
    <dbReference type="NCBI Taxonomy" id="392610"/>
    <lineage>
        <taxon>Bacteria</taxon>
        <taxon>Pseudomonadati</taxon>
        <taxon>Pseudomonadota</taxon>
        <taxon>Alphaproteobacteria</taxon>
        <taxon>Sphingomonadales</taxon>
        <taxon>Sphingomonadaceae</taxon>
        <taxon>Sphingorhabdus</taxon>
    </lineage>
</organism>
<keyword evidence="1" id="KW-1133">Transmembrane helix</keyword>
<reference evidence="3" key="1">
    <citation type="submission" date="2019-01" db="EMBL/GenBank/DDBJ databases">
        <title>Sphingorhabdus lacus sp.nov., isolated from an oligotrophic freshwater lake.</title>
        <authorList>
            <person name="Park M."/>
        </authorList>
    </citation>
    <scope>NUCLEOTIDE SEQUENCE [LARGE SCALE GENOMIC DNA]</scope>
    <source>
        <strain evidence="3">IMCC1753</strain>
    </source>
</reference>
<dbReference type="PANTHER" id="PTHR36535">
    <property type="entry name" value="YALI0E30327P"/>
    <property type="match status" value="1"/>
</dbReference>